<name>A0A6M7TBG7_9HYPH</name>
<dbReference type="PANTHER" id="PTHR47756:SF2">
    <property type="entry name" value="BLL6612 PROTEIN"/>
    <property type="match status" value="1"/>
</dbReference>
<dbReference type="PANTHER" id="PTHR47756">
    <property type="entry name" value="BLL6612 PROTEIN-RELATED"/>
    <property type="match status" value="1"/>
</dbReference>
<protein>
    <submittedName>
        <fullName evidence="1">RNA polymerase sigma factor</fullName>
    </submittedName>
</protein>
<dbReference type="RefSeq" id="WP_064985369.1">
    <property type="nucleotide sequence ID" value="NZ_CP033507.1"/>
</dbReference>
<dbReference type="Proteomes" id="UP000275530">
    <property type="component" value="Unassembled WGS sequence"/>
</dbReference>
<dbReference type="InterPro" id="IPR013325">
    <property type="entry name" value="RNA_pol_sigma_r2"/>
</dbReference>
<dbReference type="Pfam" id="PF20239">
    <property type="entry name" value="DUF6596"/>
    <property type="match status" value="1"/>
</dbReference>
<sequence length="414" mass="45310">MDSRPEIARAAAEAAARQSYGKLVAWLAARTRDVTAAEDALADAFAAALERWPKSGVPEKPEAWLLAVARRRRVDAVRRRLTQEAARDHLKLIAEEMEARMTDEELPDERLRLMFACAHPAIEPGVRAPLILQTVLGFDAATIASAFLVSPATMGQRLVRAKTRIRETGIPFRVPERAELGERLGAVLEAIYAAFAEGWSDPVGTETQRRNLATEGIWLGRLVVTLMPQEPEALGLLALMLFAEARRTARRSAEGDFVPLAEQDCDLWDRALIDEAEALLSHAAMSGVVGRYQLEAAVQSAHAARRLTGRTDWPAIRALYDALFSIVGSPVVAINRAVALAETEGAVAGLAALYVLGDDKRLNEYQPYWAARAGLLARLGQAPQATEAYDRAIGLERDPAVRRFLQGKRAALRN</sequence>
<evidence type="ECO:0000313" key="2">
    <source>
        <dbReference type="Proteomes" id="UP000275530"/>
    </source>
</evidence>
<evidence type="ECO:0000313" key="1">
    <source>
        <dbReference type="EMBL" id="RJT31808.1"/>
    </source>
</evidence>
<gene>
    <name evidence="1" type="ORF">D3242_22085</name>
</gene>
<dbReference type="GO" id="GO:0006352">
    <property type="term" value="P:DNA-templated transcription initiation"/>
    <property type="evidence" value="ECO:0007669"/>
    <property type="project" value="InterPro"/>
</dbReference>
<dbReference type="AlphaFoldDB" id="A0A6M7TBG7"/>
<dbReference type="SUPFAM" id="SSF88946">
    <property type="entry name" value="Sigma2 domain of RNA polymerase sigma factors"/>
    <property type="match status" value="1"/>
</dbReference>
<dbReference type="EMBL" id="QZXA01000008">
    <property type="protein sequence ID" value="RJT31808.1"/>
    <property type="molecule type" value="Genomic_DNA"/>
</dbReference>
<dbReference type="InterPro" id="IPR013324">
    <property type="entry name" value="RNA_pol_sigma_r3/r4-like"/>
</dbReference>
<reference evidence="1 2" key="1">
    <citation type="submission" date="2018-09" db="EMBL/GenBank/DDBJ databases">
        <title>Mesorhizobium carmichaelinearum sp. nov. isolated from Carmichaelinea spp. root nodules in New Zealand.</title>
        <authorList>
            <person name="De Meyer S.E."/>
        </authorList>
    </citation>
    <scope>NUCLEOTIDE SEQUENCE [LARGE SCALE GENOMIC DNA]</scope>
    <source>
        <strain evidence="1 2">LMG 28313</strain>
    </source>
</reference>
<dbReference type="InterPro" id="IPR046531">
    <property type="entry name" value="DUF6596"/>
</dbReference>
<dbReference type="InterPro" id="IPR007627">
    <property type="entry name" value="RNA_pol_sigma70_r2"/>
</dbReference>
<accession>A0A6M7TBG7</accession>
<dbReference type="GO" id="GO:0003700">
    <property type="term" value="F:DNA-binding transcription factor activity"/>
    <property type="evidence" value="ECO:0007669"/>
    <property type="project" value="InterPro"/>
</dbReference>
<keyword evidence="2" id="KW-1185">Reference proteome</keyword>
<dbReference type="Pfam" id="PF04542">
    <property type="entry name" value="Sigma70_r2"/>
    <property type="match status" value="1"/>
</dbReference>
<dbReference type="Gene3D" id="1.10.1740.10">
    <property type="match status" value="1"/>
</dbReference>
<dbReference type="SUPFAM" id="SSF88659">
    <property type="entry name" value="Sigma3 and sigma4 domains of RNA polymerase sigma factors"/>
    <property type="match status" value="1"/>
</dbReference>
<comment type="caution">
    <text evidence="1">The sequence shown here is derived from an EMBL/GenBank/DDBJ whole genome shotgun (WGS) entry which is preliminary data.</text>
</comment>
<proteinExistence type="predicted"/>
<organism evidence="1 2">
    <name type="scientific">Mesorhizobium jarvisii</name>
    <dbReference type="NCBI Taxonomy" id="1777867"/>
    <lineage>
        <taxon>Bacteria</taxon>
        <taxon>Pseudomonadati</taxon>
        <taxon>Pseudomonadota</taxon>
        <taxon>Alphaproteobacteria</taxon>
        <taxon>Hyphomicrobiales</taxon>
        <taxon>Phyllobacteriaceae</taxon>
        <taxon>Mesorhizobium</taxon>
    </lineage>
</organism>